<dbReference type="InParanoid" id="C3YW99"/>
<gene>
    <name evidence="1" type="ORF">BRAFLDRAFT_106559</name>
</gene>
<dbReference type="AlphaFoldDB" id="C3YW99"/>
<name>C3YW99_BRAFL</name>
<evidence type="ECO:0000313" key="1">
    <source>
        <dbReference type="EMBL" id="EEN55428.1"/>
    </source>
</evidence>
<proteinExistence type="predicted"/>
<organism>
    <name type="scientific">Branchiostoma floridae</name>
    <name type="common">Florida lancelet</name>
    <name type="synonym">Amphioxus</name>
    <dbReference type="NCBI Taxonomy" id="7739"/>
    <lineage>
        <taxon>Eukaryota</taxon>
        <taxon>Metazoa</taxon>
        <taxon>Chordata</taxon>
        <taxon>Cephalochordata</taxon>
        <taxon>Leptocardii</taxon>
        <taxon>Amphioxiformes</taxon>
        <taxon>Branchiostomatidae</taxon>
        <taxon>Branchiostoma</taxon>
    </lineage>
</organism>
<protein>
    <submittedName>
        <fullName evidence="1">Uncharacterized protein</fullName>
    </submittedName>
</protein>
<sequence>MLLSMRNLELMDISCCIAELEVAKSGHVYGSIFNVSQCLRSPVIYLVHLSLCLGGILVYIPPAGRLQSSTLHRTPSAFYDSGVSPGGYLPETLQCYSSPLSPMCPLLVVLLLKGYPIKGFRGGDSQL</sequence>
<reference evidence="1" key="1">
    <citation type="journal article" date="2008" name="Nature">
        <title>The amphioxus genome and the evolution of the chordate karyotype.</title>
        <authorList>
            <consortium name="US DOE Joint Genome Institute (JGI-PGF)"/>
            <person name="Putnam N.H."/>
            <person name="Butts T."/>
            <person name="Ferrier D.E.K."/>
            <person name="Furlong R.F."/>
            <person name="Hellsten U."/>
            <person name="Kawashima T."/>
            <person name="Robinson-Rechavi M."/>
            <person name="Shoguchi E."/>
            <person name="Terry A."/>
            <person name="Yu J.-K."/>
            <person name="Benito-Gutierrez E.L."/>
            <person name="Dubchak I."/>
            <person name="Garcia-Fernandez J."/>
            <person name="Gibson-Brown J.J."/>
            <person name="Grigoriev I.V."/>
            <person name="Horton A.C."/>
            <person name="de Jong P.J."/>
            <person name="Jurka J."/>
            <person name="Kapitonov V.V."/>
            <person name="Kohara Y."/>
            <person name="Kuroki Y."/>
            <person name="Lindquist E."/>
            <person name="Lucas S."/>
            <person name="Osoegawa K."/>
            <person name="Pennacchio L.A."/>
            <person name="Salamov A.A."/>
            <person name="Satou Y."/>
            <person name="Sauka-Spengler T."/>
            <person name="Schmutz J."/>
            <person name="Shin-I T."/>
            <person name="Toyoda A."/>
            <person name="Bronner-Fraser M."/>
            <person name="Fujiyama A."/>
            <person name="Holland L.Z."/>
            <person name="Holland P.W.H."/>
            <person name="Satoh N."/>
            <person name="Rokhsar D.S."/>
        </authorList>
    </citation>
    <scope>NUCLEOTIDE SEQUENCE [LARGE SCALE GENOMIC DNA]</scope>
    <source>
        <strain evidence="1">S238N-H82</strain>
        <tissue evidence="1">Testes</tissue>
    </source>
</reference>
<accession>C3YW99</accession>
<dbReference type="EMBL" id="GG666560">
    <property type="protein sequence ID" value="EEN55428.1"/>
    <property type="molecule type" value="Genomic_DNA"/>
</dbReference>